<feature type="domain" description="RING-type" evidence="2">
    <location>
        <begin position="235"/>
        <end position="283"/>
    </location>
</feature>
<dbReference type="InterPro" id="IPR001841">
    <property type="entry name" value="Znf_RING"/>
</dbReference>
<dbReference type="OrthoDB" id="8062037at2759"/>
<dbReference type="InterPro" id="IPR013083">
    <property type="entry name" value="Znf_RING/FYVE/PHD"/>
</dbReference>
<keyword evidence="1" id="KW-0863">Zinc-finger</keyword>
<dbReference type="EMBL" id="JAPEIS010000009">
    <property type="protein sequence ID" value="KAJ8063264.1"/>
    <property type="molecule type" value="Genomic_DNA"/>
</dbReference>
<dbReference type="Proteomes" id="UP001152300">
    <property type="component" value="Unassembled WGS sequence"/>
</dbReference>
<accession>A0A9X0AJ20</accession>
<dbReference type="SMART" id="SM00184">
    <property type="entry name" value="RING"/>
    <property type="match status" value="1"/>
</dbReference>
<evidence type="ECO:0000256" key="1">
    <source>
        <dbReference type="PROSITE-ProRule" id="PRU00175"/>
    </source>
</evidence>
<keyword evidence="1" id="KW-0479">Metal-binding</keyword>
<dbReference type="AlphaFoldDB" id="A0A9X0AJ20"/>
<dbReference type="SUPFAM" id="SSF57850">
    <property type="entry name" value="RING/U-box"/>
    <property type="match status" value="1"/>
</dbReference>
<dbReference type="GO" id="GO:0008270">
    <property type="term" value="F:zinc ion binding"/>
    <property type="evidence" value="ECO:0007669"/>
    <property type="project" value="UniProtKB-KW"/>
</dbReference>
<gene>
    <name evidence="3" type="ORF">OCU04_008495</name>
</gene>
<keyword evidence="4" id="KW-1185">Reference proteome</keyword>
<evidence type="ECO:0000313" key="3">
    <source>
        <dbReference type="EMBL" id="KAJ8063264.1"/>
    </source>
</evidence>
<dbReference type="Gene3D" id="3.30.40.10">
    <property type="entry name" value="Zinc/RING finger domain, C3HC4 (zinc finger)"/>
    <property type="match status" value="1"/>
</dbReference>
<comment type="caution">
    <text evidence="3">The sequence shown here is derived from an EMBL/GenBank/DDBJ whole genome shotgun (WGS) entry which is preliminary data.</text>
</comment>
<keyword evidence="1" id="KW-0862">Zinc</keyword>
<protein>
    <recommendedName>
        <fullName evidence="2">RING-type domain-containing protein</fullName>
    </recommendedName>
</protein>
<sequence length="328" mass="37879">MSTSMEANCCTVRENFSYVCGHVTTVVKHHNQCTLPCAFGPYRHSPDIQDGLKLFLPGHVLRACRWDRVCIEDIECIYCQFTNTGCSFSVLPQILPSNTWISDPRDGGYKVIPPAEIQSRRAYWTNYVHDQAVLFHRQYLMREAHQDALDALAEYDERLGQITNRKTRKQYSWDIKRAKMMLDFYDLAQNLYFGQVRLMGAMEVTCLFDPNNLTFLTHDLLHLVKPEEIPSEEICGICTEALVSPELGEVTRVFCGSHLFHHKCIVDWFNRSKTDKVSCPMCRKTCTIYRLPLAEWYPDNIDAVLSDDSDNDDWDGDYWDGDDLDGDD</sequence>
<organism evidence="3 4">
    <name type="scientific">Sclerotinia nivalis</name>
    <dbReference type="NCBI Taxonomy" id="352851"/>
    <lineage>
        <taxon>Eukaryota</taxon>
        <taxon>Fungi</taxon>
        <taxon>Dikarya</taxon>
        <taxon>Ascomycota</taxon>
        <taxon>Pezizomycotina</taxon>
        <taxon>Leotiomycetes</taxon>
        <taxon>Helotiales</taxon>
        <taxon>Sclerotiniaceae</taxon>
        <taxon>Sclerotinia</taxon>
    </lineage>
</organism>
<evidence type="ECO:0000313" key="4">
    <source>
        <dbReference type="Proteomes" id="UP001152300"/>
    </source>
</evidence>
<reference evidence="3" key="1">
    <citation type="submission" date="2022-11" db="EMBL/GenBank/DDBJ databases">
        <title>Genome Resource of Sclerotinia nivalis Strain SnTB1, a Plant Pathogen Isolated from American Ginseng.</title>
        <authorList>
            <person name="Fan S."/>
        </authorList>
    </citation>
    <scope>NUCLEOTIDE SEQUENCE</scope>
    <source>
        <strain evidence="3">SnTB1</strain>
    </source>
</reference>
<dbReference type="PROSITE" id="PS50089">
    <property type="entry name" value="ZF_RING_2"/>
    <property type="match status" value="1"/>
</dbReference>
<proteinExistence type="predicted"/>
<name>A0A9X0AJ20_9HELO</name>
<dbReference type="Pfam" id="PF13639">
    <property type="entry name" value="zf-RING_2"/>
    <property type="match status" value="1"/>
</dbReference>
<evidence type="ECO:0000259" key="2">
    <source>
        <dbReference type="PROSITE" id="PS50089"/>
    </source>
</evidence>